<evidence type="ECO:0000256" key="3">
    <source>
        <dbReference type="ARBA" id="ARBA00022723"/>
    </source>
</evidence>
<dbReference type="CDD" id="cd00207">
    <property type="entry name" value="fer2"/>
    <property type="match status" value="1"/>
</dbReference>
<evidence type="ECO:0000256" key="2">
    <source>
        <dbReference type="ARBA" id="ARBA00022714"/>
    </source>
</evidence>
<keyword evidence="2" id="KW-0001">2Fe-2S</keyword>
<dbReference type="InterPro" id="IPR012675">
    <property type="entry name" value="Beta-grasp_dom_sf"/>
</dbReference>
<evidence type="ECO:0000256" key="1">
    <source>
        <dbReference type="ARBA" id="ARBA00010914"/>
    </source>
</evidence>
<gene>
    <name evidence="8" type="ORF">SAMN02949497_0119</name>
</gene>
<dbReference type="GO" id="GO:0140647">
    <property type="term" value="P:P450-containing electron transport chain"/>
    <property type="evidence" value="ECO:0007669"/>
    <property type="project" value="InterPro"/>
</dbReference>
<dbReference type="EMBL" id="FXAM01000003">
    <property type="protein sequence ID" value="SMF97549.1"/>
    <property type="molecule type" value="Genomic_DNA"/>
</dbReference>
<dbReference type="PROSITE" id="PS51085">
    <property type="entry name" value="2FE2S_FER_2"/>
    <property type="match status" value="1"/>
</dbReference>
<accession>A0A1Y6D3M4</accession>
<dbReference type="GO" id="GO:0046872">
    <property type="term" value="F:metal ion binding"/>
    <property type="evidence" value="ECO:0007669"/>
    <property type="project" value="UniProtKB-KW"/>
</dbReference>
<dbReference type="STRING" id="1760988.SAMN02949497_0119"/>
<evidence type="ECO:0000313" key="8">
    <source>
        <dbReference type="EMBL" id="SMF97549.1"/>
    </source>
</evidence>
<dbReference type="InterPro" id="IPR036010">
    <property type="entry name" value="2Fe-2S_ferredoxin-like_sf"/>
</dbReference>
<evidence type="ECO:0000256" key="6">
    <source>
        <dbReference type="ARBA" id="ARBA00034078"/>
    </source>
</evidence>
<evidence type="ECO:0000256" key="4">
    <source>
        <dbReference type="ARBA" id="ARBA00023004"/>
    </source>
</evidence>
<dbReference type="Gene3D" id="3.10.20.30">
    <property type="match status" value="1"/>
</dbReference>
<protein>
    <submittedName>
        <fullName evidence="8">Ferredoxin, 2Fe-2S</fullName>
    </submittedName>
</protein>
<dbReference type="SUPFAM" id="SSF54292">
    <property type="entry name" value="2Fe-2S ferredoxin-like"/>
    <property type="match status" value="1"/>
</dbReference>
<keyword evidence="5" id="KW-0411">Iron-sulfur</keyword>
<dbReference type="InterPro" id="IPR001041">
    <property type="entry name" value="2Fe-2S_ferredoxin-type"/>
</dbReference>
<sequence length="110" mass="11612">MSGFLRTGKRRTTQAGVTLLPSGRTVWVSSGSSLLEAALAAGEEIAHPCGGRALCGACHVIVREGCRSLSKVRKAELERLARLDGKKSLSRLACQAVLGSHSVTVQLIKQ</sequence>
<proteinExistence type="inferred from homology"/>
<name>A0A1Y6D3M4_9GAMM</name>
<comment type="similarity">
    <text evidence="1">Belongs to the adrenodoxin/putidaredoxin family.</text>
</comment>
<comment type="cofactor">
    <cofactor evidence="6">
        <name>[2Fe-2S] cluster</name>
        <dbReference type="ChEBI" id="CHEBI:190135"/>
    </cofactor>
</comment>
<evidence type="ECO:0000313" key="9">
    <source>
        <dbReference type="Proteomes" id="UP000192923"/>
    </source>
</evidence>
<dbReference type="PANTHER" id="PTHR23426:SF65">
    <property type="entry name" value="FERREDOXIN-2, MITOCHONDRIAL"/>
    <property type="match status" value="1"/>
</dbReference>
<dbReference type="Pfam" id="PF00111">
    <property type="entry name" value="Fer2"/>
    <property type="match status" value="1"/>
</dbReference>
<dbReference type="RefSeq" id="WP_085216577.1">
    <property type="nucleotide sequence ID" value="NZ_FXAM01000003.1"/>
</dbReference>
<keyword evidence="3" id="KW-0479">Metal-binding</keyword>
<dbReference type="OrthoDB" id="9799640at2"/>
<keyword evidence="9" id="KW-1185">Reference proteome</keyword>
<organism evidence="8 9">
    <name type="scientific">Methylomagnum ishizawai</name>
    <dbReference type="NCBI Taxonomy" id="1760988"/>
    <lineage>
        <taxon>Bacteria</taxon>
        <taxon>Pseudomonadati</taxon>
        <taxon>Pseudomonadota</taxon>
        <taxon>Gammaproteobacteria</taxon>
        <taxon>Methylococcales</taxon>
        <taxon>Methylococcaceae</taxon>
        <taxon>Methylomagnum</taxon>
    </lineage>
</organism>
<evidence type="ECO:0000259" key="7">
    <source>
        <dbReference type="PROSITE" id="PS51085"/>
    </source>
</evidence>
<keyword evidence="4" id="KW-0408">Iron</keyword>
<dbReference type="GO" id="GO:0051537">
    <property type="term" value="F:2 iron, 2 sulfur cluster binding"/>
    <property type="evidence" value="ECO:0007669"/>
    <property type="project" value="UniProtKB-KW"/>
</dbReference>
<dbReference type="GO" id="GO:0009055">
    <property type="term" value="F:electron transfer activity"/>
    <property type="evidence" value="ECO:0007669"/>
    <property type="project" value="TreeGrafter"/>
</dbReference>
<dbReference type="AlphaFoldDB" id="A0A1Y6D3M4"/>
<dbReference type="InterPro" id="IPR001055">
    <property type="entry name" value="Adrenodoxin-like"/>
</dbReference>
<dbReference type="Proteomes" id="UP000192923">
    <property type="component" value="Unassembled WGS sequence"/>
</dbReference>
<evidence type="ECO:0000256" key="5">
    <source>
        <dbReference type="ARBA" id="ARBA00023014"/>
    </source>
</evidence>
<reference evidence="8 9" key="1">
    <citation type="submission" date="2016-12" db="EMBL/GenBank/DDBJ databases">
        <authorList>
            <person name="Song W.-J."/>
            <person name="Kurnit D.M."/>
        </authorList>
    </citation>
    <scope>NUCLEOTIDE SEQUENCE [LARGE SCALE GENOMIC DNA]</scope>
    <source>
        <strain evidence="8 9">175</strain>
    </source>
</reference>
<dbReference type="PANTHER" id="PTHR23426">
    <property type="entry name" value="FERREDOXIN/ADRENODOXIN"/>
    <property type="match status" value="1"/>
</dbReference>
<feature type="domain" description="2Fe-2S ferredoxin-type" evidence="7">
    <location>
        <begin position="15"/>
        <end position="110"/>
    </location>
</feature>